<evidence type="ECO:0000313" key="3">
    <source>
        <dbReference type="Proteomes" id="UP001501563"/>
    </source>
</evidence>
<keyword evidence="3" id="KW-1185">Reference proteome</keyword>
<dbReference type="Proteomes" id="UP001501563">
    <property type="component" value="Unassembled WGS sequence"/>
</dbReference>
<sequence length="111" mass="11794">MAADAEIGHQFRLGGQRVAGPEFAIEDDPHDLPLDPAADTPFVTAPVSGLRRHVSHRTLARARRPPSRSDDGVSDLRFTAPLVAPLTTTPFVCVPLTAPTPAPMVTLPPVT</sequence>
<name>A0ABP7JTM5_9ACTN</name>
<proteinExistence type="predicted"/>
<reference evidence="3" key="1">
    <citation type="journal article" date="2019" name="Int. J. Syst. Evol. Microbiol.">
        <title>The Global Catalogue of Microorganisms (GCM) 10K type strain sequencing project: providing services to taxonomists for standard genome sequencing and annotation.</title>
        <authorList>
            <consortium name="The Broad Institute Genomics Platform"/>
            <consortium name="The Broad Institute Genome Sequencing Center for Infectious Disease"/>
            <person name="Wu L."/>
            <person name="Ma J."/>
        </authorList>
    </citation>
    <scope>NUCLEOTIDE SEQUENCE [LARGE SCALE GENOMIC DNA]</scope>
    <source>
        <strain evidence="3">JCM 16578</strain>
    </source>
</reference>
<protein>
    <submittedName>
        <fullName evidence="2">Uncharacterized protein</fullName>
    </submittedName>
</protein>
<feature type="region of interest" description="Disordered" evidence="1">
    <location>
        <begin position="54"/>
        <end position="74"/>
    </location>
</feature>
<dbReference type="EMBL" id="BAAAZA010000004">
    <property type="protein sequence ID" value="GAA3854011.1"/>
    <property type="molecule type" value="Genomic_DNA"/>
</dbReference>
<accession>A0ABP7JTM5</accession>
<gene>
    <name evidence="2" type="ORF">GCM10022207_16450</name>
</gene>
<comment type="caution">
    <text evidence="2">The sequence shown here is derived from an EMBL/GenBank/DDBJ whole genome shotgun (WGS) entry which is preliminary data.</text>
</comment>
<feature type="compositionally biased region" description="Basic residues" evidence="1">
    <location>
        <begin position="54"/>
        <end position="66"/>
    </location>
</feature>
<evidence type="ECO:0000256" key="1">
    <source>
        <dbReference type="SAM" id="MobiDB-lite"/>
    </source>
</evidence>
<organism evidence="2 3">
    <name type="scientific">Streptomyces lannensis</name>
    <dbReference type="NCBI Taxonomy" id="766498"/>
    <lineage>
        <taxon>Bacteria</taxon>
        <taxon>Bacillati</taxon>
        <taxon>Actinomycetota</taxon>
        <taxon>Actinomycetes</taxon>
        <taxon>Kitasatosporales</taxon>
        <taxon>Streptomycetaceae</taxon>
        <taxon>Streptomyces</taxon>
    </lineage>
</organism>
<evidence type="ECO:0000313" key="2">
    <source>
        <dbReference type="EMBL" id="GAA3854011.1"/>
    </source>
</evidence>